<dbReference type="PANTHER" id="PTHR31383:SF2">
    <property type="entry name" value="OXIDATIVE STRESS-RESPONSIVE SERINE-RICH PROTEIN 1"/>
    <property type="match status" value="1"/>
</dbReference>
<dbReference type="GO" id="GO:0070301">
    <property type="term" value="P:cellular response to hydrogen peroxide"/>
    <property type="evidence" value="ECO:0007669"/>
    <property type="project" value="TreeGrafter"/>
</dbReference>
<protein>
    <recommendedName>
        <fullName evidence="1">Oxidative stress-responsive serine-rich protein 1</fullName>
    </recommendedName>
    <alternativeName>
        <fullName evidence="4">Oxidative stress-responsive protein 1</fullName>
    </alternativeName>
    <alternativeName>
        <fullName evidence="3">Peroxide-inducible transcript 1 protein</fullName>
    </alternativeName>
</protein>
<evidence type="ECO:0000313" key="6">
    <source>
        <dbReference type="Proteomes" id="UP000499080"/>
    </source>
</evidence>
<evidence type="ECO:0000256" key="3">
    <source>
        <dbReference type="ARBA" id="ARBA00029721"/>
    </source>
</evidence>
<organism evidence="5 6">
    <name type="scientific">Araneus ventricosus</name>
    <name type="common">Orbweaver spider</name>
    <name type="synonym">Epeira ventricosa</name>
    <dbReference type="NCBI Taxonomy" id="182803"/>
    <lineage>
        <taxon>Eukaryota</taxon>
        <taxon>Metazoa</taxon>
        <taxon>Ecdysozoa</taxon>
        <taxon>Arthropoda</taxon>
        <taxon>Chelicerata</taxon>
        <taxon>Arachnida</taxon>
        <taxon>Araneae</taxon>
        <taxon>Araneomorphae</taxon>
        <taxon>Entelegynae</taxon>
        <taxon>Araneoidea</taxon>
        <taxon>Araneidae</taxon>
        <taxon>Araneus</taxon>
    </lineage>
</organism>
<gene>
    <name evidence="5" type="ORF">AVEN_36431_1</name>
</gene>
<evidence type="ECO:0000256" key="1">
    <source>
        <dbReference type="ARBA" id="ARBA00015005"/>
    </source>
</evidence>
<evidence type="ECO:0000256" key="2">
    <source>
        <dbReference type="ARBA" id="ARBA00022553"/>
    </source>
</evidence>
<dbReference type="OrthoDB" id="10045817at2759"/>
<proteinExistence type="predicted"/>
<evidence type="ECO:0000313" key="5">
    <source>
        <dbReference type="EMBL" id="GBO25257.1"/>
    </source>
</evidence>
<keyword evidence="2" id="KW-0597">Phosphoprotein</keyword>
<dbReference type="InterPro" id="IPR008494">
    <property type="entry name" value="DUF776"/>
</dbReference>
<name>A0A4Y2VNE5_ARAVE</name>
<keyword evidence="6" id="KW-1185">Reference proteome</keyword>
<comment type="caution">
    <text evidence="5">The sequence shown here is derived from an EMBL/GenBank/DDBJ whole genome shotgun (WGS) entry which is preliminary data.</text>
</comment>
<dbReference type="EMBL" id="BGPR01048233">
    <property type="protein sequence ID" value="GBO25257.1"/>
    <property type="molecule type" value="Genomic_DNA"/>
</dbReference>
<evidence type="ECO:0000256" key="4">
    <source>
        <dbReference type="ARBA" id="ARBA00031405"/>
    </source>
</evidence>
<dbReference type="PANTHER" id="PTHR31383">
    <property type="entry name" value="OXIDATIVE STRESS-RESPONSE SERINE-RICH PROTEIN 1"/>
    <property type="match status" value="1"/>
</dbReference>
<reference evidence="5 6" key="1">
    <citation type="journal article" date="2019" name="Sci. Rep.">
        <title>Orb-weaving spider Araneus ventricosus genome elucidates the spidroin gene catalogue.</title>
        <authorList>
            <person name="Kono N."/>
            <person name="Nakamura H."/>
            <person name="Ohtoshi R."/>
            <person name="Moran D.A.P."/>
            <person name="Shinohara A."/>
            <person name="Yoshida Y."/>
            <person name="Fujiwara M."/>
            <person name="Mori M."/>
            <person name="Tomita M."/>
            <person name="Arakawa K."/>
        </authorList>
    </citation>
    <scope>NUCLEOTIDE SEQUENCE [LARGE SCALE GENOMIC DNA]</scope>
</reference>
<accession>A0A4Y2VNE5</accession>
<sequence length="184" mass="20868">MAEGEDCQLNDDDCQLNDLQSEFKKLRVDLNSLCQLETHSKCCQKTYSALNKERDSSPSFSSSSKTEQCKCRSSSCAKWLSRKKKKKCSKKKHLDKSSVSESDLFLQLSLNEIVEAVKQSCHTQDCPPTEGAVDHRLAISVQYVAEETAQDHSDDITVDELAGYFDNFVYIPKKMSHMAEMMYT</sequence>
<dbReference type="AlphaFoldDB" id="A0A4Y2VNE5"/>
<dbReference type="Proteomes" id="UP000499080">
    <property type="component" value="Unassembled WGS sequence"/>
</dbReference>